<dbReference type="CTD" id="57189"/>
<feature type="domain" description="UDENN" evidence="5">
    <location>
        <begin position="43"/>
        <end position="418"/>
    </location>
</feature>
<dbReference type="RefSeq" id="XP_032816109.1">
    <property type="nucleotide sequence ID" value="XM_032960218.1"/>
</dbReference>
<protein>
    <recommendedName>
        <fullName evidence="2">DENN domain-containing protein 11</fullName>
    </recommendedName>
    <alternativeName>
        <fullName evidence="4">Protein LCHN</fullName>
    </alternativeName>
</protein>
<evidence type="ECO:0000313" key="6">
    <source>
        <dbReference type="Proteomes" id="UP001318040"/>
    </source>
</evidence>
<dbReference type="KEGG" id="pmrn:116945677"/>
<reference evidence="7 8" key="1">
    <citation type="submission" date="2025-04" db="UniProtKB">
        <authorList>
            <consortium name="RefSeq"/>
        </authorList>
    </citation>
    <scope>IDENTIFICATION</scope>
    <source>
        <tissue evidence="7 8">Sperm</tissue>
    </source>
</reference>
<name>A0AAJ7WZN8_PETMA</name>
<evidence type="ECO:0000256" key="2">
    <source>
        <dbReference type="ARBA" id="ARBA00015743"/>
    </source>
</evidence>
<dbReference type="InterPro" id="IPR037516">
    <property type="entry name" value="Tripartite_DENN"/>
</dbReference>
<dbReference type="PANTHER" id="PTHR31017">
    <property type="entry name" value="LATE SECRETORY PATHWAY PROTEIN AVL9-RELATED"/>
    <property type="match status" value="1"/>
</dbReference>
<dbReference type="GO" id="GO:0005737">
    <property type="term" value="C:cytoplasm"/>
    <property type="evidence" value="ECO:0007669"/>
    <property type="project" value="TreeGrafter"/>
</dbReference>
<keyword evidence="6" id="KW-1185">Reference proteome</keyword>
<keyword evidence="3" id="KW-0344">Guanine-nucleotide releasing factor</keyword>
<dbReference type="RefSeq" id="XP_032816110.1">
    <property type="nucleotide sequence ID" value="XM_032960219.1"/>
</dbReference>
<dbReference type="InterPro" id="IPR051731">
    <property type="entry name" value="DENND11/AVL9_GEFs"/>
</dbReference>
<evidence type="ECO:0000313" key="7">
    <source>
        <dbReference type="RefSeq" id="XP_032816109.1"/>
    </source>
</evidence>
<dbReference type="InterPro" id="IPR018626">
    <property type="entry name" value="LCHN/Anr2"/>
</dbReference>
<comment type="similarity">
    <text evidence="1">Belongs to the DENND11 family.</text>
</comment>
<organism evidence="6 7">
    <name type="scientific">Petromyzon marinus</name>
    <name type="common">Sea lamprey</name>
    <dbReference type="NCBI Taxonomy" id="7757"/>
    <lineage>
        <taxon>Eukaryota</taxon>
        <taxon>Metazoa</taxon>
        <taxon>Chordata</taxon>
        <taxon>Craniata</taxon>
        <taxon>Vertebrata</taxon>
        <taxon>Cyclostomata</taxon>
        <taxon>Hyperoartia</taxon>
        <taxon>Petromyzontiformes</taxon>
        <taxon>Petromyzontidae</taxon>
        <taxon>Petromyzon</taxon>
    </lineage>
</organism>
<evidence type="ECO:0000256" key="4">
    <source>
        <dbReference type="ARBA" id="ARBA00033400"/>
    </source>
</evidence>
<dbReference type="Proteomes" id="UP001318040">
    <property type="component" value="Chromosome 24"/>
</dbReference>
<dbReference type="GO" id="GO:0005085">
    <property type="term" value="F:guanyl-nucleotide exchange factor activity"/>
    <property type="evidence" value="ECO:0007669"/>
    <property type="project" value="UniProtKB-KW"/>
</dbReference>
<evidence type="ECO:0000256" key="3">
    <source>
        <dbReference type="ARBA" id="ARBA00022658"/>
    </source>
</evidence>
<evidence type="ECO:0000313" key="8">
    <source>
        <dbReference type="RefSeq" id="XP_032816110.1"/>
    </source>
</evidence>
<dbReference type="PROSITE" id="PS50211">
    <property type="entry name" value="DENN"/>
    <property type="match status" value="1"/>
</dbReference>
<dbReference type="GeneID" id="116945677"/>
<evidence type="ECO:0000256" key="1">
    <source>
        <dbReference type="ARBA" id="ARBA00007629"/>
    </source>
</evidence>
<dbReference type="Pfam" id="PF09804">
    <property type="entry name" value="DENND11"/>
    <property type="match status" value="1"/>
</dbReference>
<dbReference type="AlphaFoldDB" id="A0AAJ7WZN8"/>
<evidence type="ECO:0000259" key="5">
    <source>
        <dbReference type="PROSITE" id="PS50211"/>
    </source>
</evidence>
<sequence length="418" mass="45656">MDVGTDSEGALLLAEEEDEDEAVRRAGEETLPGPGEVEAALVTAAFVATFDARTGNGLEWCAPHDAALVGIEFKAIASGAHNITSDFTYFRTDSAFGLAHFHSRRVDSGPERGVRVKSVGALSPSYATLALHSAFLQEQVRRQLDEPGQYEALSEFYEQYRAVLPFTTELPTTQLPSSQLPSTRTPLSWDRPLLQGHHAGCLSRLVSCFGPSVFCLWKLALLRKRMLLYSPPPVGGTCLHVLCCCCLGSHGQAGLGAVPPLKPLFYVSVADIGSLESEVTYIACTTEKVFEDKTALYDVYVDRQSLRSHHSHLQGLLAPTRADQSRYQQLVMQREVVSTGRDGSQNLDNGFFLTFFRELNSRVLGSLVRLAVSGVREVTESDVCHMGLDPVADRLFLADLIDLYAINVTISADNPCCP</sequence>
<proteinExistence type="inferred from homology"/>
<dbReference type="PANTHER" id="PTHR31017:SF2">
    <property type="entry name" value="DENN DOMAIN-CONTAINING PROTEIN 11"/>
    <property type="match status" value="1"/>
</dbReference>
<gene>
    <name evidence="7 8" type="primary">DENND11</name>
</gene>
<accession>A0AAJ7WZN8</accession>